<dbReference type="PANTHER" id="PTHR30065:SF1">
    <property type="entry name" value="SURFACE PRESENTATION OF ANTIGENS PROTEIN SPAR"/>
    <property type="match status" value="1"/>
</dbReference>
<comment type="function">
    <text evidence="1 10">Role in flagellar biosynthesis.</text>
</comment>
<organism evidence="11 12">
    <name type="scientific">Fodinisporobacter ferrooxydans</name>
    <dbReference type="NCBI Taxonomy" id="2901836"/>
    <lineage>
        <taxon>Bacteria</taxon>
        <taxon>Bacillati</taxon>
        <taxon>Bacillota</taxon>
        <taxon>Bacilli</taxon>
        <taxon>Bacillales</taxon>
        <taxon>Alicyclobacillaceae</taxon>
        <taxon>Fodinisporobacter</taxon>
    </lineage>
</organism>
<evidence type="ECO:0000256" key="2">
    <source>
        <dbReference type="ARBA" id="ARBA00009772"/>
    </source>
</evidence>
<protein>
    <recommendedName>
        <fullName evidence="3 9">Flagellar biosynthetic protein FliR</fullName>
    </recommendedName>
</protein>
<dbReference type="NCBIfam" id="TIGR01400">
    <property type="entry name" value="fliR"/>
    <property type="match status" value="1"/>
</dbReference>
<comment type="similarity">
    <text evidence="2 10">Belongs to the FliR/MopE/SpaR family.</text>
</comment>
<feature type="transmembrane region" description="Helical" evidence="10">
    <location>
        <begin position="200"/>
        <end position="224"/>
    </location>
</feature>
<name>A0ABY4CND1_9BACL</name>
<feature type="transmembrane region" description="Helical" evidence="10">
    <location>
        <begin position="50"/>
        <end position="75"/>
    </location>
</feature>
<evidence type="ECO:0000256" key="1">
    <source>
        <dbReference type="ARBA" id="ARBA00002578"/>
    </source>
</evidence>
<keyword evidence="11" id="KW-0969">Cilium</keyword>
<evidence type="ECO:0000256" key="5">
    <source>
        <dbReference type="ARBA" id="ARBA00022692"/>
    </source>
</evidence>
<evidence type="ECO:0000313" key="11">
    <source>
        <dbReference type="EMBL" id="UOF89370.1"/>
    </source>
</evidence>
<feature type="transmembrane region" description="Helical" evidence="10">
    <location>
        <begin position="12"/>
        <end position="30"/>
    </location>
</feature>
<evidence type="ECO:0000256" key="10">
    <source>
        <dbReference type="RuleBase" id="RU362071"/>
    </source>
</evidence>
<comment type="subcellular location">
    <subcellularLocation>
        <location evidence="10">Cell membrane</location>
        <topology evidence="10">Multi-pass membrane protein</topology>
    </subcellularLocation>
    <subcellularLocation>
        <location evidence="10">Bacterial flagellum basal body</location>
    </subcellularLocation>
</comment>
<evidence type="ECO:0000256" key="3">
    <source>
        <dbReference type="ARBA" id="ARBA00021717"/>
    </source>
</evidence>
<evidence type="ECO:0000256" key="7">
    <source>
        <dbReference type="ARBA" id="ARBA00023136"/>
    </source>
</evidence>
<evidence type="ECO:0000256" key="6">
    <source>
        <dbReference type="ARBA" id="ARBA00022989"/>
    </source>
</evidence>
<dbReference type="PANTHER" id="PTHR30065">
    <property type="entry name" value="FLAGELLAR BIOSYNTHETIC PROTEIN FLIR"/>
    <property type="match status" value="1"/>
</dbReference>
<keyword evidence="7 10" id="KW-0472">Membrane</keyword>
<evidence type="ECO:0000256" key="9">
    <source>
        <dbReference type="NCBIfam" id="TIGR01400"/>
    </source>
</evidence>
<dbReference type="Proteomes" id="UP000830167">
    <property type="component" value="Chromosome"/>
</dbReference>
<dbReference type="InterPro" id="IPR006303">
    <property type="entry name" value="FliR"/>
</dbReference>
<evidence type="ECO:0000313" key="12">
    <source>
        <dbReference type="Proteomes" id="UP000830167"/>
    </source>
</evidence>
<dbReference type="EMBL" id="CP089291">
    <property type="protein sequence ID" value="UOF89370.1"/>
    <property type="molecule type" value="Genomic_DNA"/>
</dbReference>
<reference evidence="11" key="1">
    <citation type="submission" date="2021-12" db="EMBL/GenBank/DDBJ databases">
        <title>Alicyclobacillaceae gen. nov., sp. nov., isolated from chalcocite enrichment system.</title>
        <authorList>
            <person name="Jiang Z."/>
        </authorList>
    </citation>
    <scope>NUCLEOTIDE SEQUENCE</scope>
    <source>
        <strain evidence="11">MYW30-H2</strain>
    </source>
</reference>
<comment type="caution">
    <text evidence="10">Lacks conserved residue(s) required for the propagation of feature annotation.</text>
</comment>
<accession>A0ABY4CND1</accession>
<dbReference type="Pfam" id="PF01311">
    <property type="entry name" value="Bac_export_1"/>
    <property type="match status" value="1"/>
</dbReference>
<evidence type="ECO:0000256" key="8">
    <source>
        <dbReference type="ARBA" id="ARBA00023143"/>
    </source>
</evidence>
<proteinExistence type="inferred from homology"/>
<keyword evidence="5 10" id="KW-0812">Transmembrane</keyword>
<evidence type="ECO:0000256" key="4">
    <source>
        <dbReference type="ARBA" id="ARBA00022475"/>
    </source>
</evidence>
<keyword evidence="11" id="KW-0282">Flagellum</keyword>
<keyword evidence="11" id="KW-0966">Cell projection</keyword>
<gene>
    <name evidence="11" type="primary">fliR</name>
    <name evidence="11" type="ORF">LSG31_15885</name>
</gene>
<keyword evidence="12" id="KW-1185">Reference proteome</keyword>
<keyword evidence="4 10" id="KW-1003">Cell membrane</keyword>
<sequence length="244" mass="26674">MVMVMPFFSVRYIPAQVKIAFAMIVALLIVETIYSGTMGHDLSILSFGQFLFLFVKEVLVGLLLGFISSLAFAAIQFSGQLIDVQIGFSAITILDPQSNQPLPVIGNFEYILVFFIFLLEDGHQALIEAMLQSFTLIPVEHGVFTASILNTIIQSFSVLFLISLKLSIPIIGALFLTDVALAVISKAVPQINVFSLGYPVKIFIGLFLLAVIIPTLAMLFHALFQTMFAEIDDALHALGGVARK</sequence>
<keyword evidence="6 10" id="KW-1133">Transmembrane helix</keyword>
<dbReference type="InterPro" id="IPR002010">
    <property type="entry name" value="T3SS_IM_R"/>
</dbReference>
<dbReference type="PRINTS" id="PR00953">
    <property type="entry name" value="TYPE3IMRPROT"/>
</dbReference>
<keyword evidence="8 10" id="KW-0975">Bacterial flagellum</keyword>